<feature type="chain" id="PRO_5043284773" evidence="1">
    <location>
        <begin position="26"/>
        <end position="159"/>
    </location>
</feature>
<accession>A0AAP4HCK7</accession>
<dbReference type="RefSeq" id="WP_004971654.1">
    <property type="nucleotide sequence ID" value="NZ_AP031566.1"/>
</dbReference>
<protein>
    <submittedName>
        <fullName evidence="2">Uncharacterized protein</fullName>
    </submittedName>
</protein>
<dbReference type="EMBL" id="CP046045">
    <property type="protein sequence ID" value="QGM27963.1"/>
    <property type="molecule type" value="Genomic_DNA"/>
</dbReference>
<evidence type="ECO:0000313" key="3">
    <source>
        <dbReference type="EMBL" id="QGM27963.1"/>
    </source>
</evidence>
<evidence type="ECO:0000256" key="1">
    <source>
        <dbReference type="SAM" id="SignalP"/>
    </source>
</evidence>
<name>A0AAP4HCK7_9GAMM</name>
<reference evidence="2" key="4">
    <citation type="journal article" date="2022" name="Sci. Total Environ.">
        <title>Prevalence, transmission, and molecular epidemiology of tet(X)-positive bacteria among humans, animals, and environmental niches in China: An epidemiological, and genomic-based study.</title>
        <authorList>
            <person name="Dong N."/>
            <person name="Zeng Y."/>
            <person name="Cai C."/>
            <person name="Sun C."/>
            <person name="Lu J."/>
            <person name="Liu C."/>
            <person name="Zhou H."/>
            <person name="Sun Q."/>
            <person name="Shu L."/>
            <person name="Wang H."/>
            <person name="Wang Y."/>
            <person name="Wang S."/>
            <person name="Wu C."/>
            <person name="Chan E.W."/>
            <person name="Chen G."/>
            <person name="Shen Z."/>
            <person name="Chen S."/>
            <person name="Zhang R."/>
        </authorList>
    </citation>
    <scope>NUCLEOTIDE SEQUENCE</scope>
    <source>
        <strain evidence="2">DF49-4</strain>
    </source>
</reference>
<reference evidence="4" key="1">
    <citation type="submission" date="2019-11" db="EMBL/GenBank/DDBJ databases">
        <title>Escherichia coli 1916D6.</title>
        <authorList>
            <person name="Yao H."/>
            <person name="Du X."/>
            <person name="Yu R."/>
            <person name="Li A."/>
        </authorList>
    </citation>
    <scope>NUCLEOTIDE SEQUENCE [LARGE SCALE GENOMIC DNA]</scope>
    <source>
        <strain evidence="4">19110F47</strain>
    </source>
</reference>
<evidence type="ECO:0000313" key="5">
    <source>
        <dbReference type="Proteomes" id="UP001174419"/>
    </source>
</evidence>
<dbReference type="AlphaFoldDB" id="A0AAP4HCK7"/>
<sequence>MFYTKKFIIPLSILCCLFLTSCSLASQTDKNSEALKNANRGIVGTLLSDAKVYQIASTSEPSPLTQQLLLSTLEKVAVIRGYEQTIGNAYHFDADLNIAQINQICWMGIFLQKYKPYLPTQIEKHESYLWINTYIKHWQQQLNSTYGETLIENDCRKSE</sequence>
<gene>
    <name evidence="3" type="ORF">GJD93_09890</name>
    <name evidence="2" type="ORF">HX110_02850</name>
</gene>
<evidence type="ECO:0000313" key="2">
    <source>
        <dbReference type="EMBL" id="MDM1718101.1"/>
    </source>
</evidence>
<reference evidence="2" key="3">
    <citation type="submission" date="2020-06" db="EMBL/GenBank/DDBJ databases">
        <authorList>
            <person name="Dong N."/>
        </authorList>
    </citation>
    <scope>NUCLEOTIDE SEQUENCE</scope>
    <source>
        <strain evidence="2">DF49-4</strain>
    </source>
</reference>
<feature type="signal peptide" evidence="1">
    <location>
        <begin position="1"/>
        <end position="25"/>
    </location>
</feature>
<reference evidence="3" key="2">
    <citation type="submission" date="2019-11" db="EMBL/GenBank/DDBJ databases">
        <authorList>
            <person name="Yao H."/>
            <person name="Du X."/>
            <person name="Yu R."/>
            <person name="Li A."/>
        </authorList>
    </citation>
    <scope>NUCLEOTIDE SEQUENCE</scope>
    <source>
        <strain evidence="3">19110F47</strain>
    </source>
</reference>
<dbReference type="PROSITE" id="PS51257">
    <property type="entry name" value="PROKAR_LIPOPROTEIN"/>
    <property type="match status" value="1"/>
</dbReference>
<dbReference type="EMBL" id="JACANG010000003">
    <property type="protein sequence ID" value="MDM1718101.1"/>
    <property type="molecule type" value="Genomic_DNA"/>
</dbReference>
<organism evidence="2 5">
    <name type="scientific">Acinetobacter towneri</name>
    <dbReference type="NCBI Taxonomy" id="202956"/>
    <lineage>
        <taxon>Bacteria</taxon>
        <taxon>Pseudomonadati</taxon>
        <taxon>Pseudomonadota</taxon>
        <taxon>Gammaproteobacteria</taxon>
        <taxon>Moraxellales</taxon>
        <taxon>Moraxellaceae</taxon>
        <taxon>Acinetobacter</taxon>
    </lineage>
</organism>
<dbReference type="Proteomes" id="UP001174419">
    <property type="component" value="Unassembled WGS sequence"/>
</dbReference>
<proteinExistence type="predicted"/>
<keyword evidence="1" id="KW-0732">Signal</keyword>
<evidence type="ECO:0000313" key="4">
    <source>
        <dbReference type="Proteomes" id="UP000405075"/>
    </source>
</evidence>
<dbReference type="Proteomes" id="UP000405075">
    <property type="component" value="Chromosome"/>
</dbReference>